<dbReference type="PROSITE" id="PS00211">
    <property type="entry name" value="ABC_TRANSPORTER_1"/>
    <property type="match status" value="1"/>
</dbReference>
<gene>
    <name evidence="10" type="ORF">S03H2_11522</name>
</gene>
<comment type="subcellular location">
    <subcellularLocation>
        <location evidence="1">Cell membrane</location>
        <topology evidence="1">Peripheral membrane protein</topology>
    </subcellularLocation>
</comment>
<evidence type="ECO:0000313" key="10">
    <source>
        <dbReference type="EMBL" id="GAH42589.1"/>
    </source>
</evidence>
<keyword evidence="6" id="KW-0067">ATP-binding</keyword>
<dbReference type="GO" id="GO:0005886">
    <property type="term" value="C:plasma membrane"/>
    <property type="evidence" value="ECO:0007669"/>
    <property type="project" value="UniProtKB-SubCell"/>
</dbReference>
<dbReference type="InterPro" id="IPR003439">
    <property type="entry name" value="ABC_transporter-like_ATP-bd"/>
</dbReference>
<sequence>MSNILIVNNLRTKFYTIDGIVHAVNGVSFNLEEGETLAIVGESGCGKSVTMLSLLKLLPSTQTKIDGEAFFKDHGDSINLLSLSESGVNKIRGRKISIIFQDALSALNPVMTVGSQISESLINHLRLSKKNARERAIELLERVGIPCAKQRYHGYPHQFSGGMRQRAMIAVAISCNPRIIIADEPTTALDVTIQAQIVELIMQLQSDLGVSVIWITHDLGVVAGIADRVMVLYAGQPVETAPVDDLYEHPQHPYTVGLLGAIPKMGETVSKRLVSIEGTPPDLLV</sequence>
<evidence type="ECO:0000256" key="4">
    <source>
        <dbReference type="ARBA" id="ARBA00022519"/>
    </source>
</evidence>
<keyword evidence="3" id="KW-1003">Cell membrane</keyword>
<accession>X1GLV1</accession>
<name>X1GLV1_9ZZZZ</name>
<dbReference type="CDD" id="cd03257">
    <property type="entry name" value="ABC_NikE_OppD_transporters"/>
    <property type="match status" value="1"/>
</dbReference>
<dbReference type="FunFam" id="3.40.50.300:FF:000016">
    <property type="entry name" value="Oligopeptide ABC transporter ATP-binding component"/>
    <property type="match status" value="1"/>
</dbReference>
<proteinExistence type="predicted"/>
<dbReference type="SUPFAM" id="SSF52540">
    <property type="entry name" value="P-loop containing nucleoside triphosphate hydrolases"/>
    <property type="match status" value="1"/>
</dbReference>
<dbReference type="InterPro" id="IPR017871">
    <property type="entry name" value="ABC_transporter-like_CS"/>
</dbReference>
<keyword evidence="7" id="KW-1278">Translocase</keyword>
<dbReference type="GO" id="GO:0005524">
    <property type="term" value="F:ATP binding"/>
    <property type="evidence" value="ECO:0007669"/>
    <property type="project" value="UniProtKB-KW"/>
</dbReference>
<dbReference type="InterPro" id="IPR027417">
    <property type="entry name" value="P-loop_NTPase"/>
</dbReference>
<reference evidence="10" key="1">
    <citation type="journal article" date="2014" name="Front. Microbiol.">
        <title>High frequency of phylogenetically diverse reductive dehalogenase-homologous genes in deep subseafloor sedimentary metagenomes.</title>
        <authorList>
            <person name="Kawai M."/>
            <person name="Futagami T."/>
            <person name="Toyoda A."/>
            <person name="Takaki Y."/>
            <person name="Nishi S."/>
            <person name="Hori S."/>
            <person name="Arai W."/>
            <person name="Tsubouchi T."/>
            <person name="Morono Y."/>
            <person name="Uchiyama I."/>
            <person name="Ito T."/>
            <person name="Fujiyama A."/>
            <person name="Inagaki F."/>
            <person name="Takami H."/>
        </authorList>
    </citation>
    <scope>NUCLEOTIDE SEQUENCE</scope>
    <source>
        <strain evidence="10">Expedition CK06-06</strain>
    </source>
</reference>
<comment type="caution">
    <text evidence="10">The sequence shown here is derived from an EMBL/GenBank/DDBJ whole genome shotgun (WGS) entry which is preliminary data.</text>
</comment>
<evidence type="ECO:0000259" key="9">
    <source>
        <dbReference type="PROSITE" id="PS50893"/>
    </source>
</evidence>
<keyword evidence="5" id="KW-0547">Nucleotide-binding</keyword>
<feature type="non-terminal residue" evidence="10">
    <location>
        <position position="285"/>
    </location>
</feature>
<dbReference type="InterPro" id="IPR050388">
    <property type="entry name" value="ABC_Ni/Peptide_Import"/>
</dbReference>
<dbReference type="NCBIfam" id="TIGR01727">
    <property type="entry name" value="oligo_HPY"/>
    <property type="match status" value="1"/>
</dbReference>
<dbReference type="PANTHER" id="PTHR43297">
    <property type="entry name" value="OLIGOPEPTIDE TRANSPORT ATP-BINDING PROTEIN APPD"/>
    <property type="match status" value="1"/>
</dbReference>
<protein>
    <recommendedName>
        <fullName evidence="9">ABC transporter domain-containing protein</fullName>
    </recommendedName>
</protein>
<dbReference type="EMBL" id="BARU01005877">
    <property type="protein sequence ID" value="GAH42589.1"/>
    <property type="molecule type" value="Genomic_DNA"/>
</dbReference>
<evidence type="ECO:0000256" key="1">
    <source>
        <dbReference type="ARBA" id="ARBA00004202"/>
    </source>
</evidence>
<evidence type="ECO:0000256" key="3">
    <source>
        <dbReference type="ARBA" id="ARBA00022475"/>
    </source>
</evidence>
<dbReference type="Gene3D" id="3.40.50.300">
    <property type="entry name" value="P-loop containing nucleotide triphosphate hydrolases"/>
    <property type="match status" value="1"/>
</dbReference>
<dbReference type="Pfam" id="PF00005">
    <property type="entry name" value="ABC_tran"/>
    <property type="match status" value="1"/>
</dbReference>
<evidence type="ECO:0000256" key="5">
    <source>
        <dbReference type="ARBA" id="ARBA00022741"/>
    </source>
</evidence>
<evidence type="ECO:0000256" key="8">
    <source>
        <dbReference type="ARBA" id="ARBA00023136"/>
    </source>
</evidence>
<dbReference type="GO" id="GO:0016887">
    <property type="term" value="F:ATP hydrolysis activity"/>
    <property type="evidence" value="ECO:0007669"/>
    <property type="project" value="InterPro"/>
</dbReference>
<evidence type="ECO:0000256" key="6">
    <source>
        <dbReference type="ARBA" id="ARBA00022840"/>
    </source>
</evidence>
<keyword evidence="8" id="KW-0472">Membrane</keyword>
<dbReference type="SMART" id="SM00382">
    <property type="entry name" value="AAA"/>
    <property type="match status" value="1"/>
</dbReference>
<dbReference type="AlphaFoldDB" id="X1GLV1"/>
<keyword evidence="2" id="KW-0813">Transport</keyword>
<dbReference type="InterPro" id="IPR003593">
    <property type="entry name" value="AAA+_ATPase"/>
</dbReference>
<dbReference type="Pfam" id="PF08352">
    <property type="entry name" value="oligo_HPY"/>
    <property type="match status" value="1"/>
</dbReference>
<evidence type="ECO:0000256" key="7">
    <source>
        <dbReference type="ARBA" id="ARBA00022967"/>
    </source>
</evidence>
<dbReference type="PROSITE" id="PS50893">
    <property type="entry name" value="ABC_TRANSPORTER_2"/>
    <property type="match status" value="1"/>
</dbReference>
<keyword evidence="4" id="KW-0997">Cell inner membrane</keyword>
<organism evidence="10">
    <name type="scientific">marine sediment metagenome</name>
    <dbReference type="NCBI Taxonomy" id="412755"/>
    <lineage>
        <taxon>unclassified sequences</taxon>
        <taxon>metagenomes</taxon>
        <taxon>ecological metagenomes</taxon>
    </lineage>
</organism>
<dbReference type="InterPro" id="IPR013563">
    <property type="entry name" value="Oligopep_ABC_C"/>
</dbReference>
<dbReference type="GO" id="GO:0015833">
    <property type="term" value="P:peptide transport"/>
    <property type="evidence" value="ECO:0007669"/>
    <property type="project" value="InterPro"/>
</dbReference>
<evidence type="ECO:0000256" key="2">
    <source>
        <dbReference type="ARBA" id="ARBA00022448"/>
    </source>
</evidence>
<dbReference type="PANTHER" id="PTHR43297:SF14">
    <property type="entry name" value="ATPASE AAA-TYPE CORE DOMAIN-CONTAINING PROTEIN"/>
    <property type="match status" value="1"/>
</dbReference>
<feature type="domain" description="ABC transporter" evidence="9">
    <location>
        <begin position="5"/>
        <end position="259"/>
    </location>
</feature>